<dbReference type="InterPro" id="IPR006664">
    <property type="entry name" value="OMP_bac"/>
</dbReference>
<dbReference type="InterPro" id="IPR006665">
    <property type="entry name" value="OmpA-like"/>
</dbReference>
<dbReference type="PANTHER" id="PTHR30329">
    <property type="entry name" value="STATOR ELEMENT OF FLAGELLAR MOTOR COMPLEX"/>
    <property type="match status" value="1"/>
</dbReference>
<organism evidence="8">
    <name type="scientific">uncultured Acetobacteraceae bacterium</name>
    <dbReference type="NCBI Taxonomy" id="169975"/>
    <lineage>
        <taxon>Bacteria</taxon>
        <taxon>Pseudomonadati</taxon>
        <taxon>Pseudomonadota</taxon>
        <taxon>Alphaproteobacteria</taxon>
        <taxon>Acetobacterales</taxon>
        <taxon>Acetobacteraceae</taxon>
        <taxon>environmental samples</taxon>
    </lineage>
</organism>
<accession>A0A6J4I1V3</accession>
<feature type="region of interest" description="Disordered" evidence="5">
    <location>
        <begin position="267"/>
        <end position="311"/>
    </location>
</feature>
<feature type="compositionally biased region" description="Low complexity" evidence="5">
    <location>
        <begin position="97"/>
        <end position="117"/>
    </location>
</feature>
<dbReference type="PROSITE" id="PS51123">
    <property type="entry name" value="OMPA_2"/>
    <property type="match status" value="1"/>
</dbReference>
<gene>
    <name evidence="8" type="ORF">AVDCRST_MAG08-1575</name>
</gene>
<dbReference type="PRINTS" id="PR01021">
    <property type="entry name" value="OMPADOMAIN"/>
</dbReference>
<dbReference type="SUPFAM" id="SSF103088">
    <property type="entry name" value="OmpA-like"/>
    <property type="match status" value="1"/>
</dbReference>
<evidence type="ECO:0000256" key="6">
    <source>
        <dbReference type="SAM" id="SignalP"/>
    </source>
</evidence>
<comment type="subcellular location">
    <subcellularLocation>
        <location evidence="1">Cell outer membrane</location>
    </subcellularLocation>
</comment>
<dbReference type="InterPro" id="IPR036737">
    <property type="entry name" value="OmpA-like_sf"/>
</dbReference>
<dbReference type="Gene3D" id="3.30.1330.60">
    <property type="entry name" value="OmpA-like domain"/>
    <property type="match status" value="1"/>
</dbReference>
<sequence>MTRRPRGVRRPGPPAVAALLLGLSATAAAAAMRFPPPVLRDSVRLAQGMKAPDGASEDADAAPPPALPRGATLGTARTDTNSAALAFPVAPMSFPATPRGKAAPGPAPAVGAPPGVRPGTGPGGASDRKGQVETDAGPPAALPPGARFVAAPLAFTSAEMHFVAASVQFAAPGVAALPGGMAMREEGRGLRVTLDADVLFDFDRAELRAEAGPQLQRLMQEVSARVPRPAFRVEGHTDWIGGDAYNLRLSTRRAESVRNWLVREGGVPRPAVSTAGYGESRPVAPNSAPDGRDDPDGRQRNRRVELLVTPR</sequence>
<proteinExistence type="predicted"/>
<protein>
    <submittedName>
        <fullName evidence="8">Outer membrane protein A</fullName>
    </submittedName>
</protein>
<feature type="region of interest" description="Disordered" evidence="5">
    <location>
        <begin position="97"/>
        <end position="143"/>
    </location>
</feature>
<dbReference type="EMBL" id="CADCTG010000137">
    <property type="protein sequence ID" value="CAA9240109.1"/>
    <property type="molecule type" value="Genomic_DNA"/>
</dbReference>
<feature type="domain" description="OmpA-like" evidence="7">
    <location>
        <begin position="187"/>
        <end position="311"/>
    </location>
</feature>
<dbReference type="PANTHER" id="PTHR30329:SF21">
    <property type="entry name" value="LIPOPROTEIN YIAD-RELATED"/>
    <property type="match status" value="1"/>
</dbReference>
<feature type="region of interest" description="Disordered" evidence="5">
    <location>
        <begin position="50"/>
        <end position="74"/>
    </location>
</feature>
<keyword evidence="2 4" id="KW-0472">Membrane</keyword>
<evidence type="ECO:0000313" key="8">
    <source>
        <dbReference type="EMBL" id="CAA9240109.1"/>
    </source>
</evidence>
<evidence type="ECO:0000256" key="3">
    <source>
        <dbReference type="ARBA" id="ARBA00023237"/>
    </source>
</evidence>
<keyword evidence="6" id="KW-0732">Signal</keyword>
<name>A0A6J4I1V3_9PROT</name>
<feature type="compositionally biased region" description="Basic and acidic residues" evidence="5">
    <location>
        <begin position="290"/>
        <end position="305"/>
    </location>
</feature>
<evidence type="ECO:0000256" key="4">
    <source>
        <dbReference type="PROSITE-ProRule" id="PRU00473"/>
    </source>
</evidence>
<dbReference type="AlphaFoldDB" id="A0A6J4I1V3"/>
<evidence type="ECO:0000256" key="5">
    <source>
        <dbReference type="SAM" id="MobiDB-lite"/>
    </source>
</evidence>
<feature type="signal peptide" evidence="6">
    <location>
        <begin position="1"/>
        <end position="29"/>
    </location>
</feature>
<evidence type="ECO:0000259" key="7">
    <source>
        <dbReference type="PROSITE" id="PS51123"/>
    </source>
</evidence>
<keyword evidence="3" id="KW-0998">Cell outer membrane</keyword>
<dbReference type="Pfam" id="PF00691">
    <property type="entry name" value="OmpA"/>
    <property type="match status" value="1"/>
</dbReference>
<reference evidence="8" key="1">
    <citation type="submission" date="2020-02" db="EMBL/GenBank/DDBJ databases">
        <authorList>
            <person name="Meier V. D."/>
        </authorList>
    </citation>
    <scope>NUCLEOTIDE SEQUENCE</scope>
    <source>
        <strain evidence="8">AVDCRST_MAG08</strain>
    </source>
</reference>
<dbReference type="CDD" id="cd07185">
    <property type="entry name" value="OmpA_C-like"/>
    <property type="match status" value="1"/>
</dbReference>
<feature type="chain" id="PRO_5027020246" evidence="6">
    <location>
        <begin position="30"/>
        <end position="311"/>
    </location>
</feature>
<evidence type="ECO:0000256" key="1">
    <source>
        <dbReference type="ARBA" id="ARBA00004442"/>
    </source>
</evidence>
<evidence type="ECO:0000256" key="2">
    <source>
        <dbReference type="ARBA" id="ARBA00023136"/>
    </source>
</evidence>
<dbReference type="GO" id="GO:0009279">
    <property type="term" value="C:cell outer membrane"/>
    <property type="evidence" value="ECO:0007669"/>
    <property type="project" value="UniProtKB-SubCell"/>
</dbReference>
<dbReference type="InterPro" id="IPR050330">
    <property type="entry name" value="Bact_OuterMem_StrucFunc"/>
</dbReference>